<accession>A0ABU5Y1P1</accession>
<dbReference type="EMBL" id="JAYJJU010000025">
    <property type="protein sequence ID" value="MEB3034043.1"/>
    <property type="molecule type" value="Genomic_DNA"/>
</dbReference>
<sequence>MTMVVFLAGATVGLAGRAAADEFLGVYRFQGANGDTSKWTVVPCGLGCVNVGVTDTSGFVDDRFIGQAHLENGQWSMTVDLLAAVQCDLNQRTYPGRFEYAWDSVAMSGTVVTVETFPNCGTPVMTRSGPRPFILTNDN</sequence>
<protein>
    <recommendedName>
        <fullName evidence="3">Secreted protein</fullName>
    </recommendedName>
</protein>
<dbReference type="Proteomes" id="UP001298593">
    <property type="component" value="Unassembled WGS sequence"/>
</dbReference>
<gene>
    <name evidence="1" type="ORF">KV113_21120</name>
</gene>
<reference evidence="1 2" key="1">
    <citation type="submission" date="2023-12" db="EMBL/GenBank/DDBJ databases">
        <title>Description of new species of Mycobacterium terrae complex isolated from sewage at the Sao Paulo Zoological Park Foundation in Brazil.</title>
        <authorList>
            <person name="Romagnoli C.L."/>
            <person name="Conceicao E.C."/>
            <person name="Machado E."/>
            <person name="Barreto L.B.P.F."/>
            <person name="Sharma A."/>
            <person name="Silva N.M."/>
            <person name="Marques L.E."/>
            <person name="Juliana M.A."/>
            <person name="Lourenco M.C.S."/>
            <person name="Digiampietri L.A."/>
            <person name="Suffys P.N."/>
            <person name="Viana-Niero C."/>
        </authorList>
    </citation>
    <scope>NUCLEOTIDE SEQUENCE [LARGE SCALE GENOMIC DNA]</scope>
    <source>
        <strain evidence="1 2">MYC340</strain>
    </source>
</reference>
<keyword evidence="2" id="KW-1185">Reference proteome</keyword>
<comment type="caution">
    <text evidence="1">The sequence shown here is derived from an EMBL/GenBank/DDBJ whole genome shotgun (WGS) entry which is preliminary data.</text>
</comment>
<proteinExistence type="predicted"/>
<evidence type="ECO:0008006" key="3">
    <source>
        <dbReference type="Google" id="ProtNLM"/>
    </source>
</evidence>
<organism evidence="1 2">
    <name type="scientific">[Mycobacterium] nativiensis</name>
    <dbReference type="NCBI Taxonomy" id="2855503"/>
    <lineage>
        <taxon>Bacteria</taxon>
        <taxon>Bacillati</taxon>
        <taxon>Actinomycetota</taxon>
        <taxon>Actinomycetes</taxon>
        <taxon>Mycobacteriales</taxon>
        <taxon>Mycobacteriaceae</taxon>
        <taxon>Mycolicibacter</taxon>
    </lineage>
</organism>
<name>A0ABU5Y1P1_9MYCO</name>
<dbReference type="RefSeq" id="WP_224972903.1">
    <property type="nucleotide sequence ID" value="NZ_JAYJJU010000025.1"/>
</dbReference>
<evidence type="ECO:0000313" key="2">
    <source>
        <dbReference type="Proteomes" id="UP001298593"/>
    </source>
</evidence>
<evidence type="ECO:0000313" key="1">
    <source>
        <dbReference type="EMBL" id="MEB3034043.1"/>
    </source>
</evidence>